<dbReference type="EMBL" id="CAKOGP040000669">
    <property type="protein sequence ID" value="CAJ1938128.1"/>
    <property type="molecule type" value="Genomic_DNA"/>
</dbReference>
<name>A0AAD2FGY6_9STRA</name>
<comment type="caution">
    <text evidence="1">The sequence shown here is derived from an EMBL/GenBank/DDBJ whole genome shotgun (WGS) entry which is preliminary data.</text>
</comment>
<accession>A0AAD2FGY6</accession>
<dbReference type="CDD" id="cd09272">
    <property type="entry name" value="RNase_HI_RT_Ty1"/>
    <property type="match status" value="1"/>
</dbReference>
<evidence type="ECO:0000313" key="2">
    <source>
        <dbReference type="Proteomes" id="UP001295423"/>
    </source>
</evidence>
<keyword evidence="2" id="KW-1185">Reference proteome</keyword>
<dbReference type="PANTHER" id="PTHR11439:SF508">
    <property type="entry name" value="RNA-DIRECTED DNA POLYMERASE"/>
    <property type="match status" value="1"/>
</dbReference>
<reference evidence="1" key="1">
    <citation type="submission" date="2023-08" db="EMBL/GenBank/DDBJ databases">
        <authorList>
            <person name="Audoor S."/>
            <person name="Bilcke G."/>
        </authorList>
    </citation>
    <scope>NUCLEOTIDE SEQUENCE</scope>
</reference>
<evidence type="ECO:0000313" key="1">
    <source>
        <dbReference type="EMBL" id="CAJ1938128.1"/>
    </source>
</evidence>
<dbReference type="PANTHER" id="PTHR11439">
    <property type="entry name" value="GAG-POL-RELATED RETROTRANSPOSON"/>
    <property type="match status" value="1"/>
</dbReference>
<dbReference type="Proteomes" id="UP001295423">
    <property type="component" value="Unassembled WGS sequence"/>
</dbReference>
<evidence type="ECO:0008006" key="3">
    <source>
        <dbReference type="Google" id="ProtNLM"/>
    </source>
</evidence>
<dbReference type="AlphaFoldDB" id="A0AAD2FGY6"/>
<organism evidence="1 2">
    <name type="scientific">Cylindrotheca closterium</name>
    <dbReference type="NCBI Taxonomy" id="2856"/>
    <lineage>
        <taxon>Eukaryota</taxon>
        <taxon>Sar</taxon>
        <taxon>Stramenopiles</taxon>
        <taxon>Ochrophyta</taxon>
        <taxon>Bacillariophyta</taxon>
        <taxon>Bacillariophyceae</taxon>
        <taxon>Bacillariophycidae</taxon>
        <taxon>Bacillariales</taxon>
        <taxon>Bacillariaceae</taxon>
        <taxon>Cylindrotheca</taxon>
    </lineage>
</organism>
<proteinExistence type="predicted"/>
<sequence>MDYNFDEEMKCWITGTKTYVEECIGRIQALLPPGHMLCTHNTPAPYNRKASHPEEDKSNFLDDTGKRQYQMLVGMAQWAMTIGQMDIAYAVSSLTRFSSAPREGHLELAFYLFGYLKKFPNKQLPVNSRPLELCPTLTVTKGTFKADFLEEYPDAKEDQDPKEPKAFGKPVQTSVFFDANLAHDLVTRRSITGLLVYVGSTLVSWTSNRQVCIASSTYCSEFIAMRAATEEAIYALFTGCSCRGAYQFTCDNLGVIQSAAMKDADLKKKHVAISYHCVCEAVAAQIIKPIWFKTNENWSDICTKALSGLKQNAILSRTML</sequence>
<protein>
    <recommendedName>
        <fullName evidence="3">Reverse transcriptase Ty1/copia-type domain-containing protein</fullName>
    </recommendedName>
</protein>
<gene>
    <name evidence="1" type="ORF">CYCCA115_LOCUS5985</name>
</gene>